<gene>
    <name evidence="11" type="ORF">EAX61_07155</name>
</gene>
<keyword evidence="4 8" id="KW-0812">Transmembrane</keyword>
<evidence type="ECO:0000256" key="2">
    <source>
        <dbReference type="ARBA" id="ARBA00022448"/>
    </source>
</evidence>
<protein>
    <submittedName>
        <fullName evidence="11">TonB-dependent receptor</fullName>
    </submittedName>
</protein>
<dbReference type="InterPro" id="IPR036942">
    <property type="entry name" value="Beta-barrel_TonB_sf"/>
</dbReference>
<dbReference type="EMBL" id="REFV01000005">
    <property type="protein sequence ID" value="RMB60635.1"/>
    <property type="molecule type" value="Genomic_DNA"/>
</dbReference>
<keyword evidence="12" id="KW-1185">Reference proteome</keyword>
<sequence>MRAYLYIFFLFCLTTQAQTEISGTVTDNKGNPILGANIFLDGTYDGVSSEVNGTFSFKTSESGSQTLTVSFISFETYVYTADVTTMKNMTIALREDVNSLDAVVLSAGTFEASDNSKISVLKPLDVVTTASALGDFVGALQTLPGTTTVAEDGRLFVRGGDANETQIFIDGIRVFTPYTPTTNNIPTRGRYSPFLFDGITFSTGGYSAEYGQALSSVLLLNTIDEPDQNKTDISIMSVGGGVGHTKKWEKSSLSLSTSYINLAPYIALYPGRNDWEKPFEAIAGEAVYRYRTANGLFKFYTAVDATNFELTQEDINIPEGVDFKLNNKNLYLNTSYTGMLGDTWSINTGASYTLANNKIDVLSNEIDDTENSFHFKAKFKKRFSSRLKLAFGAEHFYTDFNEDFQGAFGDVSIDDSYGYESNISGLFAESDIIFSKKLALKIGVRGEYTDVMDDFTVSSRASVAYKTGKKSQLSLAYGDFYQNPVSEYLKFSTNFEPQQTKHYILNYQYNDNGRIFRAEGYRKDYNSLVTFDTEMPGFESNYGNDGDGYAQGVDIFWRDNTSIKNMDYWVSYSYLDSERQYLNYPTRARAPFANEHNVSIVGKYFIEDWKSQVGLSYQYGSGRSYTNPNTPGFLQEQTKSFNSLSLNWAYLLSQQKIIYASINNVLAFQNVNGYQYSNTPNANGNFDRRALLPGADQFFFVGFFWTISDDKSSNQLDNL</sequence>
<dbReference type="Gene3D" id="2.60.40.1120">
    <property type="entry name" value="Carboxypeptidase-like, regulatory domain"/>
    <property type="match status" value="1"/>
</dbReference>
<feature type="chain" id="PRO_5018302342" evidence="9">
    <location>
        <begin position="20"/>
        <end position="719"/>
    </location>
</feature>
<comment type="similarity">
    <text evidence="8">Belongs to the TonB-dependent receptor family.</text>
</comment>
<evidence type="ECO:0000256" key="5">
    <source>
        <dbReference type="ARBA" id="ARBA00022729"/>
    </source>
</evidence>
<dbReference type="OrthoDB" id="1075473at2"/>
<dbReference type="GO" id="GO:0009279">
    <property type="term" value="C:cell outer membrane"/>
    <property type="evidence" value="ECO:0007669"/>
    <property type="project" value="UniProtKB-SubCell"/>
</dbReference>
<keyword evidence="5 9" id="KW-0732">Signal</keyword>
<evidence type="ECO:0000256" key="9">
    <source>
        <dbReference type="SAM" id="SignalP"/>
    </source>
</evidence>
<keyword evidence="7 8" id="KW-0998">Cell outer membrane</keyword>
<evidence type="ECO:0000256" key="6">
    <source>
        <dbReference type="ARBA" id="ARBA00023136"/>
    </source>
</evidence>
<dbReference type="GO" id="GO:0044718">
    <property type="term" value="P:siderophore transmembrane transport"/>
    <property type="evidence" value="ECO:0007669"/>
    <property type="project" value="TreeGrafter"/>
</dbReference>
<dbReference type="InterPro" id="IPR039426">
    <property type="entry name" value="TonB-dep_rcpt-like"/>
</dbReference>
<dbReference type="PANTHER" id="PTHR30069:SF29">
    <property type="entry name" value="HEMOGLOBIN AND HEMOGLOBIN-HAPTOGLOBIN-BINDING PROTEIN 1-RELATED"/>
    <property type="match status" value="1"/>
</dbReference>
<proteinExistence type="inferred from homology"/>
<name>A0A3M0G6R6_9FLAO</name>
<keyword evidence="2 8" id="KW-0813">Transport</keyword>
<evidence type="ECO:0000256" key="4">
    <source>
        <dbReference type="ARBA" id="ARBA00022692"/>
    </source>
</evidence>
<dbReference type="GO" id="GO:0015344">
    <property type="term" value="F:siderophore uptake transmembrane transporter activity"/>
    <property type="evidence" value="ECO:0007669"/>
    <property type="project" value="TreeGrafter"/>
</dbReference>
<comment type="subcellular location">
    <subcellularLocation>
        <location evidence="1 8">Cell outer membrane</location>
        <topology evidence="1 8">Multi-pass membrane protein</topology>
    </subcellularLocation>
</comment>
<keyword evidence="11" id="KW-0675">Receptor</keyword>
<dbReference type="PANTHER" id="PTHR30069">
    <property type="entry name" value="TONB-DEPENDENT OUTER MEMBRANE RECEPTOR"/>
    <property type="match status" value="1"/>
</dbReference>
<dbReference type="Proteomes" id="UP000281985">
    <property type="component" value="Unassembled WGS sequence"/>
</dbReference>
<dbReference type="InterPro" id="IPR008969">
    <property type="entry name" value="CarboxyPept-like_regulatory"/>
</dbReference>
<comment type="caution">
    <text evidence="11">The sequence shown here is derived from an EMBL/GenBank/DDBJ whole genome shotgun (WGS) entry which is preliminary data.</text>
</comment>
<evidence type="ECO:0000256" key="7">
    <source>
        <dbReference type="ARBA" id="ARBA00023237"/>
    </source>
</evidence>
<dbReference type="InterPro" id="IPR037066">
    <property type="entry name" value="Plug_dom_sf"/>
</dbReference>
<evidence type="ECO:0000256" key="3">
    <source>
        <dbReference type="ARBA" id="ARBA00022452"/>
    </source>
</evidence>
<keyword evidence="6 8" id="KW-0472">Membrane</keyword>
<dbReference type="Pfam" id="PF13715">
    <property type="entry name" value="CarbopepD_reg_2"/>
    <property type="match status" value="1"/>
</dbReference>
<dbReference type="InterPro" id="IPR012910">
    <property type="entry name" value="Plug_dom"/>
</dbReference>
<reference evidence="11 12" key="1">
    <citation type="submission" date="2018-10" db="EMBL/GenBank/DDBJ databases">
        <title>Dokdonia luteus sp. nov., isolated from sea water.</title>
        <authorList>
            <person name="Zhou L.Y."/>
            <person name="Du Z.J."/>
        </authorList>
    </citation>
    <scope>NUCLEOTIDE SEQUENCE [LARGE SCALE GENOMIC DNA]</scope>
    <source>
        <strain evidence="11 12">SH27</strain>
    </source>
</reference>
<dbReference type="AlphaFoldDB" id="A0A3M0G6R6"/>
<evidence type="ECO:0000313" key="12">
    <source>
        <dbReference type="Proteomes" id="UP000281985"/>
    </source>
</evidence>
<keyword evidence="3 8" id="KW-1134">Transmembrane beta strand</keyword>
<dbReference type="SUPFAM" id="SSF56935">
    <property type="entry name" value="Porins"/>
    <property type="match status" value="1"/>
</dbReference>
<accession>A0A3M0G6R6</accession>
<feature type="signal peptide" evidence="9">
    <location>
        <begin position="1"/>
        <end position="19"/>
    </location>
</feature>
<evidence type="ECO:0000256" key="1">
    <source>
        <dbReference type="ARBA" id="ARBA00004571"/>
    </source>
</evidence>
<feature type="domain" description="TonB-dependent receptor plug" evidence="10">
    <location>
        <begin position="134"/>
        <end position="212"/>
    </location>
</feature>
<evidence type="ECO:0000313" key="11">
    <source>
        <dbReference type="EMBL" id="RMB60635.1"/>
    </source>
</evidence>
<dbReference type="Gene3D" id="2.40.170.20">
    <property type="entry name" value="TonB-dependent receptor, beta-barrel domain"/>
    <property type="match status" value="1"/>
</dbReference>
<organism evidence="11 12">
    <name type="scientific">Dokdonia sinensis</name>
    <dbReference type="NCBI Taxonomy" id="2479847"/>
    <lineage>
        <taxon>Bacteria</taxon>
        <taxon>Pseudomonadati</taxon>
        <taxon>Bacteroidota</taxon>
        <taxon>Flavobacteriia</taxon>
        <taxon>Flavobacteriales</taxon>
        <taxon>Flavobacteriaceae</taxon>
        <taxon>Dokdonia</taxon>
    </lineage>
</organism>
<dbReference type="Pfam" id="PF07715">
    <property type="entry name" value="Plug"/>
    <property type="match status" value="1"/>
</dbReference>
<dbReference type="RefSeq" id="WP_121917037.1">
    <property type="nucleotide sequence ID" value="NZ_REFV01000005.1"/>
</dbReference>
<dbReference type="Gene3D" id="2.170.130.10">
    <property type="entry name" value="TonB-dependent receptor, plug domain"/>
    <property type="match status" value="1"/>
</dbReference>
<evidence type="ECO:0000256" key="8">
    <source>
        <dbReference type="PROSITE-ProRule" id="PRU01360"/>
    </source>
</evidence>
<dbReference type="PROSITE" id="PS52016">
    <property type="entry name" value="TONB_DEPENDENT_REC_3"/>
    <property type="match status" value="1"/>
</dbReference>
<evidence type="ECO:0000259" key="10">
    <source>
        <dbReference type="Pfam" id="PF07715"/>
    </source>
</evidence>
<dbReference type="SUPFAM" id="SSF49464">
    <property type="entry name" value="Carboxypeptidase regulatory domain-like"/>
    <property type="match status" value="1"/>
</dbReference>